<dbReference type="AlphaFoldDB" id="A0A6P7NMA7"/>
<dbReference type="InterPro" id="IPR016036">
    <property type="entry name" value="Malonyl_transacylase_ACP-bd"/>
</dbReference>
<dbReference type="GO" id="GO:0006633">
    <property type="term" value="P:fatty acid biosynthetic process"/>
    <property type="evidence" value="ECO:0007669"/>
    <property type="project" value="UniProtKB-UniPathway"/>
</dbReference>
<dbReference type="GO" id="GO:0005739">
    <property type="term" value="C:mitochondrion"/>
    <property type="evidence" value="ECO:0007669"/>
    <property type="project" value="UniProtKB-SubCell"/>
</dbReference>
<keyword evidence="8" id="KW-0443">Lipid metabolism</keyword>
<protein>
    <recommendedName>
        <fullName evidence="13">Malonyl-CoA-acyl carrier protein transacylase, mitochondrial</fullName>
        <ecNumber evidence="3">2.3.1.39</ecNumber>
    </recommendedName>
    <alternativeName>
        <fullName evidence="15">Mitochondrial malonyltransferase</fullName>
    </alternativeName>
    <alternativeName>
        <fullName evidence="14">[Acyl-carrier-protein] malonyltransferase</fullName>
    </alternativeName>
</protein>
<dbReference type="FunFam" id="3.30.70.250:FF:000005">
    <property type="entry name" value="Malonyl-CoA-acyl carrier protein transacylase, mitochondrial"/>
    <property type="match status" value="1"/>
</dbReference>
<evidence type="ECO:0000256" key="14">
    <source>
        <dbReference type="ARBA" id="ARBA00077751"/>
    </source>
</evidence>
<dbReference type="GO" id="GO:0004314">
    <property type="term" value="F:[acyl-carrier-protein] S-malonyltransferase activity"/>
    <property type="evidence" value="ECO:0007669"/>
    <property type="project" value="UniProtKB-EC"/>
</dbReference>
<dbReference type="InterPro" id="IPR001227">
    <property type="entry name" value="Ac_transferase_dom_sf"/>
</dbReference>
<keyword evidence="18" id="KW-1185">Reference proteome</keyword>
<dbReference type="EC" id="2.3.1.39" evidence="3"/>
<dbReference type="CTD" id="27349"/>
<evidence type="ECO:0000256" key="5">
    <source>
        <dbReference type="ARBA" id="ARBA00022679"/>
    </source>
</evidence>
<evidence type="ECO:0000256" key="8">
    <source>
        <dbReference type="ARBA" id="ARBA00023098"/>
    </source>
</evidence>
<comment type="similarity">
    <text evidence="12">Belongs to the type II malonyltransferase family.</text>
</comment>
<evidence type="ECO:0000256" key="16">
    <source>
        <dbReference type="SAM" id="MobiDB-lite"/>
    </source>
</evidence>
<dbReference type="Pfam" id="PF00698">
    <property type="entry name" value="Acyl_transf_1"/>
    <property type="match status" value="1"/>
</dbReference>
<evidence type="ECO:0000256" key="4">
    <source>
        <dbReference type="ARBA" id="ARBA00022516"/>
    </source>
</evidence>
<evidence type="ECO:0000256" key="12">
    <source>
        <dbReference type="ARBA" id="ARBA00061523"/>
    </source>
</evidence>
<evidence type="ECO:0000256" key="2">
    <source>
        <dbReference type="ARBA" id="ARBA00005194"/>
    </source>
</evidence>
<keyword evidence="10" id="KW-0275">Fatty acid biosynthesis</keyword>
<evidence type="ECO:0000259" key="17">
    <source>
        <dbReference type="SMART" id="SM00827"/>
    </source>
</evidence>
<name>A0A6P7NMA7_BETSP</name>
<dbReference type="KEGG" id="bspl:114862708"/>
<proteinExistence type="inferred from homology"/>
<dbReference type="FunCoup" id="A0A6P7NMA7">
    <property type="interactions" value="1070"/>
</dbReference>
<evidence type="ECO:0000256" key="9">
    <source>
        <dbReference type="ARBA" id="ARBA00023128"/>
    </source>
</evidence>
<feature type="domain" description="Malonyl-CoA:ACP transacylase (MAT)" evidence="17">
    <location>
        <begin position="63"/>
        <end position="374"/>
    </location>
</feature>
<evidence type="ECO:0000256" key="6">
    <source>
        <dbReference type="ARBA" id="ARBA00022832"/>
    </source>
</evidence>
<dbReference type="Proteomes" id="UP000515150">
    <property type="component" value="Chromosome 9"/>
</dbReference>
<evidence type="ECO:0000256" key="7">
    <source>
        <dbReference type="ARBA" id="ARBA00022946"/>
    </source>
</evidence>
<accession>A0A6P7NMA7</accession>
<evidence type="ECO:0000256" key="13">
    <source>
        <dbReference type="ARBA" id="ARBA00069490"/>
    </source>
</evidence>
<evidence type="ECO:0000256" key="15">
    <source>
        <dbReference type="ARBA" id="ARBA00083656"/>
    </source>
</evidence>
<gene>
    <name evidence="19" type="primary">mcat</name>
</gene>
<dbReference type="GeneID" id="114862708"/>
<dbReference type="InterPro" id="IPR052760">
    <property type="entry name" value="Mitochondrial_malonyltrans"/>
</dbReference>
<dbReference type="InterPro" id="IPR014043">
    <property type="entry name" value="Acyl_transferase_dom"/>
</dbReference>
<keyword evidence="9" id="KW-0496">Mitochondrion</keyword>
<reference evidence="19" key="1">
    <citation type="submission" date="2025-08" db="UniProtKB">
        <authorList>
            <consortium name="RefSeq"/>
        </authorList>
    </citation>
    <scope>IDENTIFICATION</scope>
</reference>
<organism evidence="18 19">
    <name type="scientific">Betta splendens</name>
    <name type="common">Siamese fighting fish</name>
    <dbReference type="NCBI Taxonomy" id="158456"/>
    <lineage>
        <taxon>Eukaryota</taxon>
        <taxon>Metazoa</taxon>
        <taxon>Chordata</taxon>
        <taxon>Craniata</taxon>
        <taxon>Vertebrata</taxon>
        <taxon>Euteleostomi</taxon>
        <taxon>Actinopterygii</taxon>
        <taxon>Neopterygii</taxon>
        <taxon>Teleostei</taxon>
        <taxon>Neoteleostei</taxon>
        <taxon>Acanthomorphata</taxon>
        <taxon>Anabantaria</taxon>
        <taxon>Anabantiformes</taxon>
        <taxon>Anabantoidei</taxon>
        <taxon>Osphronemidae</taxon>
        <taxon>Betta</taxon>
    </lineage>
</organism>
<comment type="pathway">
    <text evidence="2">Lipid metabolism; fatty acid biosynthesis.</text>
</comment>
<keyword evidence="7" id="KW-0809">Transit peptide</keyword>
<dbReference type="Gene3D" id="3.40.366.10">
    <property type="entry name" value="Malonyl-Coenzyme A Acyl Carrier Protein, domain 2"/>
    <property type="match status" value="1"/>
</dbReference>
<evidence type="ECO:0000256" key="3">
    <source>
        <dbReference type="ARBA" id="ARBA00013258"/>
    </source>
</evidence>
<comment type="subcellular location">
    <subcellularLocation>
        <location evidence="1">Mitochondrion</location>
    </subcellularLocation>
</comment>
<dbReference type="Gene3D" id="3.30.70.250">
    <property type="entry name" value="Malonyl-CoA ACP transacylase, ACP-binding"/>
    <property type="match status" value="1"/>
</dbReference>
<dbReference type="InterPro" id="IPR016035">
    <property type="entry name" value="Acyl_Trfase/lysoPLipase"/>
</dbReference>
<keyword evidence="5" id="KW-0808">Transferase</keyword>
<dbReference type="OrthoDB" id="541883at2759"/>
<dbReference type="PANTHER" id="PTHR47170">
    <property type="entry name" value="MALONYL-COA ACP TRANSACYLASE, ACP-BINDING"/>
    <property type="match status" value="1"/>
</dbReference>
<keyword evidence="6" id="KW-0276">Fatty acid metabolism</keyword>
<dbReference type="InParanoid" id="A0A6P7NMA7"/>
<evidence type="ECO:0000256" key="11">
    <source>
        <dbReference type="ARBA" id="ARBA00048404"/>
    </source>
</evidence>
<comment type="catalytic activity">
    <reaction evidence="11">
        <text>holo-[ACP] + malonyl-CoA = malonyl-[ACP] + CoA</text>
        <dbReference type="Rhea" id="RHEA:41792"/>
        <dbReference type="Rhea" id="RHEA-COMP:9623"/>
        <dbReference type="Rhea" id="RHEA-COMP:9685"/>
        <dbReference type="ChEBI" id="CHEBI:57287"/>
        <dbReference type="ChEBI" id="CHEBI:57384"/>
        <dbReference type="ChEBI" id="CHEBI:64479"/>
        <dbReference type="ChEBI" id="CHEBI:78449"/>
        <dbReference type="EC" id="2.3.1.39"/>
    </reaction>
    <physiologicalReaction direction="left-to-right" evidence="11">
        <dbReference type="Rhea" id="RHEA:41793"/>
    </physiologicalReaction>
</comment>
<evidence type="ECO:0000313" key="18">
    <source>
        <dbReference type="Proteomes" id="UP000515150"/>
    </source>
</evidence>
<evidence type="ECO:0000256" key="10">
    <source>
        <dbReference type="ARBA" id="ARBA00023160"/>
    </source>
</evidence>
<dbReference type="SUPFAM" id="SSF52151">
    <property type="entry name" value="FabD/lysophospholipase-like"/>
    <property type="match status" value="1"/>
</dbReference>
<keyword evidence="4" id="KW-0444">Lipid biosynthesis</keyword>
<evidence type="ECO:0000313" key="19">
    <source>
        <dbReference type="RefSeq" id="XP_029019138.1"/>
    </source>
</evidence>
<dbReference type="RefSeq" id="XP_029019138.1">
    <property type="nucleotide sequence ID" value="XM_029163305.3"/>
</dbReference>
<feature type="region of interest" description="Disordered" evidence="16">
    <location>
        <begin position="28"/>
        <end position="57"/>
    </location>
</feature>
<dbReference type="SUPFAM" id="SSF55048">
    <property type="entry name" value="Probable ACP-binding domain of malonyl-CoA ACP transacylase"/>
    <property type="match status" value="1"/>
</dbReference>
<feature type="compositionally biased region" description="Basic and acidic residues" evidence="16">
    <location>
        <begin position="45"/>
        <end position="56"/>
    </location>
</feature>
<dbReference type="SMART" id="SM00827">
    <property type="entry name" value="PKS_AT"/>
    <property type="match status" value="1"/>
</dbReference>
<sequence length="376" mass="41981">MRASRFVSMFAASRGKVKPLFSLSRTLSSAEHPPAESRSVLPEPAEERSPSRRKDPSGCSVFLFPGQGSQFVGMARGLLKYPNVREMFSVAQKILGYDLLSLCLEGPEQELMKTVHCQPAVFVTSLAAVERLHQENPKATETCVAAAGFSVGEFAALVFSGSMNFAEALYVVKVRAEAMQKASELVPSGMLSVTGRPQAQYKYACLQAKEHCKSLGIEDPVCSVANYLFPDGRVIAGHQEALDFLQHNASRLQFTRTKLLPVSGAFHTELMRTATEPLREVLKQVEVRRPEIKVYSNVDGKRYMNESHLRRQLVKQLVTPVKWEQTLHEIYERTQGEKFPHTYEVGPGKHLGATLKRCNRKAFISYTHVEVSAYED</sequence>
<dbReference type="PANTHER" id="PTHR47170:SF2">
    <property type="entry name" value="MALONYL-COA:ACP TRANSACYLASE (MAT) DOMAIN-CONTAINING PROTEIN"/>
    <property type="match status" value="1"/>
</dbReference>
<dbReference type="UniPathway" id="UPA00094"/>
<evidence type="ECO:0000256" key="1">
    <source>
        <dbReference type="ARBA" id="ARBA00004173"/>
    </source>
</evidence>